<accession>A0A8D8IFW4</accession>
<organism evidence="2">
    <name type="scientific">Culex pipiens</name>
    <name type="common">House mosquito</name>
    <dbReference type="NCBI Taxonomy" id="7175"/>
    <lineage>
        <taxon>Eukaryota</taxon>
        <taxon>Metazoa</taxon>
        <taxon>Ecdysozoa</taxon>
        <taxon>Arthropoda</taxon>
        <taxon>Hexapoda</taxon>
        <taxon>Insecta</taxon>
        <taxon>Pterygota</taxon>
        <taxon>Neoptera</taxon>
        <taxon>Endopterygota</taxon>
        <taxon>Diptera</taxon>
        <taxon>Nematocera</taxon>
        <taxon>Culicoidea</taxon>
        <taxon>Culicidae</taxon>
        <taxon>Culicinae</taxon>
        <taxon>Culicini</taxon>
        <taxon>Culex</taxon>
        <taxon>Culex</taxon>
    </lineage>
</organism>
<dbReference type="EMBL" id="HBUE01351632">
    <property type="protein sequence ID" value="CAG6603632.1"/>
    <property type="molecule type" value="Transcribed_RNA"/>
</dbReference>
<keyword evidence="1" id="KW-0812">Transmembrane</keyword>
<evidence type="ECO:0000256" key="1">
    <source>
        <dbReference type="SAM" id="Phobius"/>
    </source>
</evidence>
<name>A0A8D8IFW4_CULPI</name>
<keyword evidence="1" id="KW-1133">Transmembrane helix</keyword>
<feature type="transmembrane region" description="Helical" evidence="1">
    <location>
        <begin position="79"/>
        <end position="99"/>
    </location>
</feature>
<evidence type="ECO:0000313" key="2">
    <source>
        <dbReference type="EMBL" id="CAG6551336.1"/>
    </source>
</evidence>
<reference evidence="2" key="1">
    <citation type="submission" date="2021-05" db="EMBL/GenBank/DDBJ databases">
        <authorList>
            <person name="Alioto T."/>
            <person name="Alioto T."/>
            <person name="Gomez Garrido J."/>
        </authorList>
    </citation>
    <scope>NUCLEOTIDE SEQUENCE</scope>
</reference>
<dbReference type="EMBL" id="HBUE01089558">
    <property type="protein sequence ID" value="CAG6480912.1"/>
    <property type="molecule type" value="Transcribed_RNA"/>
</dbReference>
<keyword evidence="1" id="KW-0472">Membrane</keyword>
<proteinExistence type="predicted"/>
<dbReference type="EMBL" id="HBUE01244524">
    <property type="protein sequence ID" value="CAG6551336.1"/>
    <property type="molecule type" value="Transcribed_RNA"/>
</dbReference>
<sequence length="109" mass="12009">MLDSVTGVLSLSKETEKFPPDIFASGLPEAGDHREESKQRAFHGSQPGCAFEAVNINSDIPGPWSIFSFGNENRTIRMAFHYTSESCIIIIVLIFPSFITMNSDCVGHN</sequence>
<protein>
    <submittedName>
        <fullName evidence="2">(northern house mosquito) hypothetical protein</fullName>
    </submittedName>
</protein>
<dbReference type="AlphaFoldDB" id="A0A8D8IFW4"/>